<evidence type="ECO:0000259" key="10">
    <source>
        <dbReference type="Pfam" id="PF05649"/>
    </source>
</evidence>
<name>A0A9P0KC56_ACAOB</name>
<organism evidence="11 12">
    <name type="scientific">Acanthoscelides obtectus</name>
    <name type="common">Bean weevil</name>
    <name type="synonym">Bruchus obtectus</name>
    <dbReference type="NCBI Taxonomy" id="200917"/>
    <lineage>
        <taxon>Eukaryota</taxon>
        <taxon>Metazoa</taxon>
        <taxon>Ecdysozoa</taxon>
        <taxon>Arthropoda</taxon>
        <taxon>Hexapoda</taxon>
        <taxon>Insecta</taxon>
        <taxon>Pterygota</taxon>
        <taxon>Neoptera</taxon>
        <taxon>Endopterygota</taxon>
        <taxon>Coleoptera</taxon>
        <taxon>Polyphaga</taxon>
        <taxon>Cucujiformia</taxon>
        <taxon>Chrysomeloidea</taxon>
        <taxon>Chrysomelidae</taxon>
        <taxon>Bruchinae</taxon>
        <taxon>Bruchini</taxon>
        <taxon>Acanthoscelides</taxon>
    </lineage>
</organism>
<evidence type="ECO:0000256" key="7">
    <source>
        <dbReference type="ARBA" id="ARBA00022833"/>
    </source>
</evidence>
<dbReference type="OrthoDB" id="7867452at2759"/>
<evidence type="ECO:0000256" key="4">
    <source>
        <dbReference type="ARBA" id="ARBA00022670"/>
    </source>
</evidence>
<dbReference type="GO" id="GO:0004222">
    <property type="term" value="F:metalloendopeptidase activity"/>
    <property type="evidence" value="ECO:0007669"/>
    <property type="project" value="InterPro"/>
</dbReference>
<keyword evidence="4" id="KW-0645">Protease</keyword>
<dbReference type="PANTHER" id="PTHR11733">
    <property type="entry name" value="ZINC METALLOPROTEASE FAMILY M13 NEPRILYSIN-RELATED"/>
    <property type="match status" value="1"/>
</dbReference>
<gene>
    <name evidence="11" type="ORF">ACAOBT_LOCUS7849</name>
</gene>
<keyword evidence="8" id="KW-0482">Metalloprotease</keyword>
<keyword evidence="5" id="KW-0479">Metal-binding</keyword>
<dbReference type="GO" id="GO:0046872">
    <property type="term" value="F:metal ion binding"/>
    <property type="evidence" value="ECO:0007669"/>
    <property type="project" value="UniProtKB-KW"/>
</dbReference>
<dbReference type="InterPro" id="IPR042089">
    <property type="entry name" value="Peptidase_M13_dom_2"/>
</dbReference>
<evidence type="ECO:0000256" key="6">
    <source>
        <dbReference type="ARBA" id="ARBA00022801"/>
    </source>
</evidence>
<sequence>MNFISRGGWGILKGWNYQDFDKDTLLRKLHERYGVSPFFKITVEPNPIVPGQNNIRISPSGLGLPDKEYYFREDSDKIQQAYKEYIRDVVIYMSSARNEATKFGNDIFSYEKRIAEITPDRVMLQNPITTYNIISISELRETNLIKFYDILLAMYKDSQITDQTEVIVTSIEYLHQIAQIISTTDRKTMNGYLIWTLVREYVPFLSDKYTSVLQNFHSNLYGIEEPMQRWEYCAKLTNRFMGLAVNYFREKKDPLTKETMQIVNTTFDSVVVVARRKIKTDKITNGLYEHLNTKLLNLRLQIGVPKAYSDLMFLKDYYLKFKIINHNFFENVKSAMEFQKKIEERRLSKSPPEETILSHVLAETPKVVYSASDHAVVVPRMLVKEPIFETHFPRAIIFGRLGHEISEAVISSILPYGSVWTAEKKILSPFHRIVDDSFKSVELTRNCLSKFIMETGNDISDIFANETALTTSIHLSALDVAEKALGLSLEKSIHLHQPALENFEDTALFFLAYAQTQCSESTRQQQFYDIITEFKLDHKSRLKLAWTQIPEFSQSLGCDFNKHFQCQKLF</sequence>
<dbReference type="EMBL" id="CAKOFQ010006752">
    <property type="protein sequence ID" value="CAH1968445.1"/>
    <property type="molecule type" value="Genomic_DNA"/>
</dbReference>
<evidence type="ECO:0000256" key="5">
    <source>
        <dbReference type="ARBA" id="ARBA00022723"/>
    </source>
</evidence>
<dbReference type="GO" id="GO:0005886">
    <property type="term" value="C:plasma membrane"/>
    <property type="evidence" value="ECO:0007669"/>
    <property type="project" value="UniProtKB-SubCell"/>
</dbReference>
<keyword evidence="7" id="KW-0862">Zinc</keyword>
<evidence type="ECO:0000313" key="12">
    <source>
        <dbReference type="Proteomes" id="UP001152888"/>
    </source>
</evidence>
<dbReference type="Gene3D" id="3.40.390.10">
    <property type="entry name" value="Collagenase (Catalytic Domain)"/>
    <property type="match status" value="1"/>
</dbReference>
<evidence type="ECO:0000256" key="1">
    <source>
        <dbReference type="ARBA" id="ARBA00001947"/>
    </source>
</evidence>
<comment type="caution">
    <text evidence="11">The sequence shown here is derived from an EMBL/GenBank/DDBJ whole genome shotgun (WGS) entry which is preliminary data.</text>
</comment>
<dbReference type="InterPro" id="IPR008753">
    <property type="entry name" value="Peptidase_M13_N"/>
</dbReference>
<accession>A0A9P0KC56</accession>
<dbReference type="AlphaFoldDB" id="A0A9P0KC56"/>
<dbReference type="Proteomes" id="UP001152888">
    <property type="component" value="Unassembled WGS sequence"/>
</dbReference>
<evidence type="ECO:0000259" key="9">
    <source>
        <dbReference type="Pfam" id="PF01431"/>
    </source>
</evidence>
<dbReference type="InterPro" id="IPR018497">
    <property type="entry name" value="Peptidase_M13_C"/>
</dbReference>
<dbReference type="InterPro" id="IPR000718">
    <property type="entry name" value="Peptidase_M13"/>
</dbReference>
<protein>
    <submittedName>
        <fullName evidence="11">Uncharacterized protein</fullName>
    </submittedName>
</protein>
<feature type="domain" description="Peptidase M13 N-terminal" evidence="10">
    <location>
        <begin position="15"/>
        <end position="305"/>
    </location>
</feature>
<feature type="domain" description="Peptidase M13 C-terminal" evidence="9">
    <location>
        <begin position="368"/>
        <end position="559"/>
    </location>
</feature>
<proteinExistence type="inferred from homology"/>
<dbReference type="InterPro" id="IPR024079">
    <property type="entry name" value="MetalloPept_cat_dom_sf"/>
</dbReference>
<evidence type="ECO:0000256" key="3">
    <source>
        <dbReference type="ARBA" id="ARBA00007357"/>
    </source>
</evidence>
<evidence type="ECO:0000313" key="11">
    <source>
        <dbReference type="EMBL" id="CAH1968445.1"/>
    </source>
</evidence>
<comment type="cofactor">
    <cofactor evidence="1">
        <name>Zn(2+)</name>
        <dbReference type="ChEBI" id="CHEBI:29105"/>
    </cofactor>
</comment>
<comment type="similarity">
    <text evidence="3">Belongs to the peptidase M13 family.</text>
</comment>
<keyword evidence="6" id="KW-0378">Hydrolase</keyword>
<keyword evidence="12" id="KW-1185">Reference proteome</keyword>
<dbReference type="PANTHER" id="PTHR11733:SF228">
    <property type="entry name" value="PROTEIN GONE EARLY"/>
    <property type="match status" value="1"/>
</dbReference>
<evidence type="ECO:0000256" key="8">
    <source>
        <dbReference type="ARBA" id="ARBA00023049"/>
    </source>
</evidence>
<dbReference type="Pfam" id="PF01431">
    <property type="entry name" value="Peptidase_M13"/>
    <property type="match status" value="1"/>
</dbReference>
<evidence type="ECO:0000256" key="2">
    <source>
        <dbReference type="ARBA" id="ARBA00004401"/>
    </source>
</evidence>
<comment type="subcellular location">
    <subcellularLocation>
        <location evidence="2">Cell membrane</location>
        <topology evidence="2">Single-pass type II membrane protein</topology>
    </subcellularLocation>
</comment>
<dbReference type="GO" id="GO:0016485">
    <property type="term" value="P:protein processing"/>
    <property type="evidence" value="ECO:0007669"/>
    <property type="project" value="TreeGrafter"/>
</dbReference>
<dbReference type="PROSITE" id="PS51885">
    <property type="entry name" value="NEPRILYSIN"/>
    <property type="match status" value="1"/>
</dbReference>
<dbReference type="Gene3D" id="1.10.1380.10">
    <property type="entry name" value="Neutral endopeptidase , domain2"/>
    <property type="match status" value="1"/>
</dbReference>
<dbReference type="Pfam" id="PF05649">
    <property type="entry name" value="Peptidase_M13_N"/>
    <property type="match status" value="1"/>
</dbReference>
<reference evidence="11" key="1">
    <citation type="submission" date="2022-03" db="EMBL/GenBank/DDBJ databases">
        <authorList>
            <person name="Sayadi A."/>
        </authorList>
    </citation>
    <scope>NUCLEOTIDE SEQUENCE</scope>
</reference>
<dbReference type="SUPFAM" id="SSF55486">
    <property type="entry name" value="Metalloproteases ('zincins'), catalytic domain"/>
    <property type="match status" value="1"/>
</dbReference>